<keyword evidence="2" id="KW-0812">Transmembrane</keyword>
<evidence type="ECO:0000313" key="4">
    <source>
        <dbReference type="Proteomes" id="UP000326912"/>
    </source>
</evidence>
<organism evidence="3 4">
    <name type="scientific">Dictyobacter vulcani</name>
    <dbReference type="NCBI Taxonomy" id="2607529"/>
    <lineage>
        <taxon>Bacteria</taxon>
        <taxon>Bacillati</taxon>
        <taxon>Chloroflexota</taxon>
        <taxon>Ktedonobacteria</taxon>
        <taxon>Ktedonobacterales</taxon>
        <taxon>Dictyobacteraceae</taxon>
        <taxon>Dictyobacter</taxon>
    </lineage>
</organism>
<name>A0A5J4KM00_9CHLR</name>
<feature type="transmembrane region" description="Helical" evidence="2">
    <location>
        <begin position="101"/>
        <end position="118"/>
    </location>
</feature>
<accession>A0A5J4KM00</accession>
<evidence type="ECO:0000313" key="3">
    <source>
        <dbReference type="EMBL" id="GER88895.1"/>
    </source>
</evidence>
<feature type="region of interest" description="Disordered" evidence="1">
    <location>
        <begin position="355"/>
        <end position="390"/>
    </location>
</feature>
<keyword evidence="2" id="KW-1133">Transmembrane helix</keyword>
<gene>
    <name evidence="3" type="ORF">KDW_30570</name>
</gene>
<reference evidence="3 4" key="1">
    <citation type="submission" date="2019-10" db="EMBL/GenBank/DDBJ databases">
        <title>Dictyobacter vulcani sp. nov., within the class Ktedonobacteria, isolated from soil of volcanic Mt. Zao.</title>
        <authorList>
            <person name="Zheng Y."/>
            <person name="Wang C.M."/>
            <person name="Sakai Y."/>
            <person name="Abe K."/>
            <person name="Yokota A."/>
            <person name="Yabe S."/>
        </authorList>
    </citation>
    <scope>NUCLEOTIDE SEQUENCE [LARGE SCALE GENOMIC DNA]</scope>
    <source>
        <strain evidence="3 4">W12</strain>
    </source>
</reference>
<dbReference type="Proteomes" id="UP000326912">
    <property type="component" value="Unassembled WGS sequence"/>
</dbReference>
<feature type="compositionally biased region" description="Polar residues" evidence="1">
    <location>
        <begin position="370"/>
        <end position="390"/>
    </location>
</feature>
<feature type="transmembrane region" description="Helical" evidence="2">
    <location>
        <begin position="33"/>
        <end position="54"/>
    </location>
</feature>
<evidence type="ECO:0000256" key="1">
    <source>
        <dbReference type="SAM" id="MobiDB-lite"/>
    </source>
</evidence>
<dbReference type="AlphaFoldDB" id="A0A5J4KM00"/>
<keyword evidence="2" id="KW-0472">Membrane</keyword>
<evidence type="ECO:0000256" key="2">
    <source>
        <dbReference type="SAM" id="Phobius"/>
    </source>
</evidence>
<dbReference type="EMBL" id="BKZW01000001">
    <property type="protein sequence ID" value="GER88895.1"/>
    <property type="molecule type" value="Genomic_DNA"/>
</dbReference>
<sequence length="390" mass="44116">MEGNAVSEQKYSRLEEFISLAWYEAFLRFIANFIAKSSEILLTAGLVVSSANFLSDGSMLKDGTPFAIAWAWTQAIAIDGSLGVSFYSVFQSLKQRDWIKLFLYSILTMLLTLVAWFITEGDIFSHAVNTSSHEAIQLIGIDVRLLSTLRAIAVVGFVLMSRLHDVPLLEQSQKGEKQQKTTKSTDKTIELAQDKCQTTPQEGMAPQFTQDDLERLLEAALQKHYDNRTVVKEEGISNVTLAITPLPALPEKINNRDIHQDSHQENLGIEQKPKSQSKIQDSLQHAEVISKQEDETVTETFLEEDDMASAGQEDRLLKAYQDIKEEGQRMSGRLLAQRARVRRSTCLEWLRAYEEKQQGQNHKQSHKQNTEPLTQITSRADTVLTIEQEN</sequence>
<feature type="transmembrane region" description="Helical" evidence="2">
    <location>
        <begin position="66"/>
        <end position="89"/>
    </location>
</feature>
<proteinExistence type="predicted"/>
<comment type="caution">
    <text evidence="3">The sequence shown here is derived from an EMBL/GenBank/DDBJ whole genome shotgun (WGS) entry which is preliminary data.</text>
</comment>
<protein>
    <submittedName>
        <fullName evidence="3">Uncharacterized protein</fullName>
    </submittedName>
</protein>
<keyword evidence="4" id="KW-1185">Reference proteome</keyword>